<feature type="transmembrane region" description="Helical" evidence="3">
    <location>
        <begin position="70"/>
        <end position="94"/>
    </location>
</feature>
<feature type="transmembrane region" description="Helical" evidence="3">
    <location>
        <begin position="43"/>
        <end position="63"/>
    </location>
</feature>
<feature type="transmembrane region" description="Helical" evidence="3">
    <location>
        <begin position="21"/>
        <end position="37"/>
    </location>
</feature>
<evidence type="ECO:0000313" key="5">
    <source>
        <dbReference type="Proteomes" id="UP001260872"/>
    </source>
</evidence>
<sequence length="287" mass="29701">MTTSASHQTPSAPEAESTRNTVGLVALILAVIGAVFACVPGALIIGWVLLPIAFVLALVSLFLKGKKRGMGIAALIISVVGTVIGVVVFLSVVANAFSDSFNQETSGSAPAETREEESEDQEAASAEPDVAGTEEEEEVAGSPDGEGTRENPYPLGAEISSGDWTVTINSVDLDATDAVMAENQFNDAPADGHLYLLVNVTAQYTGNDPEGSMPWVTVEYVSPQGNTFDAAESFAVAPDALDSTGTLYEGASATGNIALSVPAEEVEAGVLSVRPDLFSEKVFVSLD</sequence>
<proteinExistence type="predicted"/>
<reference evidence="5" key="1">
    <citation type="submission" date="2023-07" db="EMBL/GenBank/DDBJ databases">
        <title>Description of three actinobacteria isolated from air of manufacturing shop in a pharmaceutical factory.</title>
        <authorList>
            <person name="Zhang D.-F."/>
        </authorList>
    </citation>
    <scope>NUCLEOTIDE SEQUENCE [LARGE SCALE GENOMIC DNA]</scope>
    <source>
        <strain evidence="5">CCTCC AB 207010</strain>
    </source>
</reference>
<keyword evidence="3" id="KW-0812">Transmembrane</keyword>
<evidence type="ECO:0000256" key="3">
    <source>
        <dbReference type="SAM" id="Phobius"/>
    </source>
</evidence>
<dbReference type="Gene3D" id="2.60.40.1240">
    <property type="match status" value="1"/>
</dbReference>
<gene>
    <name evidence="4" type="ORF">RH857_03320</name>
</gene>
<dbReference type="InterPro" id="IPR029050">
    <property type="entry name" value="Immunoprotect_excell_Ig-like"/>
</dbReference>
<dbReference type="Proteomes" id="UP001260872">
    <property type="component" value="Unassembled WGS sequence"/>
</dbReference>
<keyword evidence="1" id="KW-0732">Signal</keyword>
<evidence type="ECO:0000256" key="2">
    <source>
        <dbReference type="SAM" id="MobiDB-lite"/>
    </source>
</evidence>
<name>A0ABU1FR91_9MICC</name>
<organism evidence="4 5">
    <name type="scientific">Nesterenkonia flava</name>
    <dbReference type="NCBI Taxonomy" id="469799"/>
    <lineage>
        <taxon>Bacteria</taxon>
        <taxon>Bacillati</taxon>
        <taxon>Actinomycetota</taxon>
        <taxon>Actinomycetes</taxon>
        <taxon>Micrococcales</taxon>
        <taxon>Micrococcaceae</taxon>
        <taxon>Nesterenkonia</taxon>
    </lineage>
</organism>
<keyword evidence="3" id="KW-1133">Transmembrane helix</keyword>
<feature type="region of interest" description="Disordered" evidence="2">
    <location>
        <begin position="102"/>
        <end position="158"/>
    </location>
</feature>
<comment type="caution">
    <text evidence="4">The sequence shown here is derived from an EMBL/GenBank/DDBJ whole genome shotgun (WGS) entry which is preliminary data.</text>
</comment>
<evidence type="ECO:0000256" key="1">
    <source>
        <dbReference type="ARBA" id="ARBA00022729"/>
    </source>
</evidence>
<protein>
    <recommendedName>
        <fullName evidence="6">DUF4352 domain-containing protein</fullName>
    </recommendedName>
</protein>
<evidence type="ECO:0008006" key="6">
    <source>
        <dbReference type="Google" id="ProtNLM"/>
    </source>
</evidence>
<dbReference type="RefSeq" id="WP_310536558.1">
    <property type="nucleotide sequence ID" value="NZ_BAAAOC010000092.1"/>
</dbReference>
<keyword evidence="3" id="KW-0472">Membrane</keyword>
<evidence type="ECO:0000313" key="4">
    <source>
        <dbReference type="EMBL" id="MDR5711171.1"/>
    </source>
</evidence>
<accession>A0ABU1FR91</accession>
<dbReference type="EMBL" id="JAVKGT010000006">
    <property type="protein sequence ID" value="MDR5711171.1"/>
    <property type="molecule type" value="Genomic_DNA"/>
</dbReference>
<keyword evidence="5" id="KW-1185">Reference proteome</keyword>